<evidence type="ECO:0000313" key="1">
    <source>
        <dbReference type="EMBL" id="KAK7085326.1"/>
    </source>
</evidence>
<gene>
    <name evidence="1" type="ORF">SK128_006090</name>
</gene>
<reference evidence="1 2" key="1">
    <citation type="submission" date="2023-11" db="EMBL/GenBank/DDBJ databases">
        <title>Halocaridina rubra genome assembly.</title>
        <authorList>
            <person name="Smith C."/>
        </authorList>
    </citation>
    <scope>NUCLEOTIDE SEQUENCE [LARGE SCALE GENOMIC DNA]</scope>
    <source>
        <strain evidence="1">EP-1</strain>
        <tissue evidence="1">Whole</tissue>
    </source>
</reference>
<dbReference type="EMBL" id="JAXCGZ010001174">
    <property type="protein sequence ID" value="KAK7085326.1"/>
    <property type="molecule type" value="Genomic_DNA"/>
</dbReference>
<organism evidence="1 2">
    <name type="scientific">Halocaridina rubra</name>
    <name type="common">Hawaiian red shrimp</name>
    <dbReference type="NCBI Taxonomy" id="373956"/>
    <lineage>
        <taxon>Eukaryota</taxon>
        <taxon>Metazoa</taxon>
        <taxon>Ecdysozoa</taxon>
        <taxon>Arthropoda</taxon>
        <taxon>Crustacea</taxon>
        <taxon>Multicrustacea</taxon>
        <taxon>Malacostraca</taxon>
        <taxon>Eumalacostraca</taxon>
        <taxon>Eucarida</taxon>
        <taxon>Decapoda</taxon>
        <taxon>Pleocyemata</taxon>
        <taxon>Caridea</taxon>
        <taxon>Atyoidea</taxon>
        <taxon>Atyidae</taxon>
        <taxon>Halocaridina</taxon>
    </lineage>
</organism>
<proteinExistence type="predicted"/>
<name>A0AAN9A8Y4_HALRR</name>
<dbReference type="AlphaFoldDB" id="A0AAN9A8Y4"/>
<accession>A0AAN9A8Y4</accession>
<sequence>IVETGQSAVYRHRVEAEIGGKVVYSGVGLVEAARYNADTLIILTTNDANEQDKPL</sequence>
<comment type="caution">
    <text evidence="1">The sequence shown here is derived from an EMBL/GenBank/DDBJ whole genome shotgun (WGS) entry which is preliminary data.</text>
</comment>
<dbReference type="Proteomes" id="UP001381693">
    <property type="component" value="Unassembled WGS sequence"/>
</dbReference>
<feature type="non-terminal residue" evidence="1">
    <location>
        <position position="55"/>
    </location>
</feature>
<evidence type="ECO:0000313" key="2">
    <source>
        <dbReference type="Proteomes" id="UP001381693"/>
    </source>
</evidence>
<protein>
    <submittedName>
        <fullName evidence="1">Uncharacterized protein</fullName>
    </submittedName>
</protein>
<keyword evidence="2" id="KW-1185">Reference proteome</keyword>
<feature type="non-terminal residue" evidence="1">
    <location>
        <position position="1"/>
    </location>
</feature>